<reference evidence="1 2" key="1">
    <citation type="submission" date="2016-10" db="EMBL/GenBank/DDBJ databases">
        <authorList>
            <person name="de Groot N.N."/>
        </authorList>
    </citation>
    <scope>NUCLEOTIDE SEQUENCE [LARGE SCALE GENOMIC DNA]</scope>
    <source>
        <strain evidence="1 2">DSM 18180</strain>
    </source>
</reference>
<dbReference type="EMBL" id="FPKV01000002">
    <property type="protein sequence ID" value="SFZ91837.1"/>
    <property type="molecule type" value="Genomic_DNA"/>
</dbReference>
<dbReference type="AlphaFoldDB" id="A0A1K2IHB8"/>
<accession>A0A1K2IHB8</accession>
<sequence length="53" mass="6127">MYSINVEKHNINNKVPIKILFIFLEIFSFGDLNSKKPSTREKIMLIISSKSIS</sequence>
<evidence type="ECO:0000313" key="1">
    <source>
        <dbReference type="EMBL" id="SFZ91837.1"/>
    </source>
</evidence>
<protein>
    <submittedName>
        <fullName evidence="1">Uncharacterized protein</fullName>
    </submittedName>
</protein>
<proteinExistence type="predicted"/>
<gene>
    <name evidence="1" type="ORF">SAMN05428642_102376</name>
</gene>
<organism evidence="1 2">
    <name type="scientific">Flaviramulus basaltis</name>
    <dbReference type="NCBI Taxonomy" id="369401"/>
    <lineage>
        <taxon>Bacteria</taxon>
        <taxon>Pseudomonadati</taxon>
        <taxon>Bacteroidota</taxon>
        <taxon>Flavobacteriia</taxon>
        <taxon>Flavobacteriales</taxon>
        <taxon>Flavobacteriaceae</taxon>
        <taxon>Flaviramulus</taxon>
    </lineage>
</organism>
<keyword evidence="2" id="KW-1185">Reference proteome</keyword>
<evidence type="ECO:0000313" key="2">
    <source>
        <dbReference type="Proteomes" id="UP000182544"/>
    </source>
</evidence>
<dbReference type="Proteomes" id="UP000182544">
    <property type="component" value="Unassembled WGS sequence"/>
</dbReference>
<name>A0A1K2IHB8_9FLAO</name>